<dbReference type="OrthoDB" id="440067at2759"/>
<dbReference type="Proteomes" id="UP001152797">
    <property type="component" value="Unassembled WGS sequence"/>
</dbReference>
<dbReference type="EMBL" id="CAMXCT030000366">
    <property type="protein sequence ID" value="CAL4765114.1"/>
    <property type="molecule type" value="Genomic_DNA"/>
</dbReference>
<keyword evidence="4" id="KW-1185">Reference proteome</keyword>
<organism evidence="1">
    <name type="scientific">Cladocopium goreaui</name>
    <dbReference type="NCBI Taxonomy" id="2562237"/>
    <lineage>
        <taxon>Eukaryota</taxon>
        <taxon>Sar</taxon>
        <taxon>Alveolata</taxon>
        <taxon>Dinophyceae</taxon>
        <taxon>Suessiales</taxon>
        <taxon>Symbiodiniaceae</taxon>
        <taxon>Cladocopium</taxon>
    </lineage>
</organism>
<dbReference type="EMBL" id="CAMXCT010000366">
    <property type="protein sequence ID" value="CAI3977802.1"/>
    <property type="molecule type" value="Genomic_DNA"/>
</dbReference>
<reference evidence="1" key="1">
    <citation type="submission" date="2022-10" db="EMBL/GenBank/DDBJ databases">
        <authorList>
            <person name="Chen Y."/>
            <person name="Dougan E. K."/>
            <person name="Chan C."/>
            <person name="Rhodes N."/>
            <person name="Thang M."/>
        </authorList>
    </citation>
    <scope>NUCLEOTIDE SEQUENCE</scope>
</reference>
<evidence type="ECO:0000313" key="2">
    <source>
        <dbReference type="EMBL" id="CAL1131177.1"/>
    </source>
</evidence>
<name>A0A9P1BR39_9DINO</name>
<protein>
    <submittedName>
        <fullName evidence="3">E3 ubiquitin-protein ligase HERC2</fullName>
    </submittedName>
</protein>
<dbReference type="AlphaFoldDB" id="A0A9P1BR39"/>
<gene>
    <name evidence="1" type="ORF">C1SCF055_LOCUS5915</name>
</gene>
<comment type="caution">
    <text evidence="1">The sequence shown here is derived from an EMBL/GenBank/DDBJ whole genome shotgun (WGS) entry which is preliminary data.</text>
</comment>
<proteinExistence type="predicted"/>
<evidence type="ECO:0000313" key="1">
    <source>
        <dbReference type="EMBL" id="CAI3977802.1"/>
    </source>
</evidence>
<evidence type="ECO:0000313" key="3">
    <source>
        <dbReference type="EMBL" id="CAL4765114.1"/>
    </source>
</evidence>
<dbReference type="EMBL" id="CAMXCT020000366">
    <property type="protein sequence ID" value="CAL1131177.1"/>
    <property type="molecule type" value="Genomic_DNA"/>
</dbReference>
<accession>A0A9P1BR39</accession>
<evidence type="ECO:0000313" key="4">
    <source>
        <dbReference type="Proteomes" id="UP001152797"/>
    </source>
</evidence>
<sequence>MSCLTLPCALLRIHRVRLRTPSAPEDLRCKKGIKAPGCASWQCQDVRLGCHSQQRRPLCRPRSPHCSRVATVHLRIRFSLCFITVRLRRRGCSMLWHVSGYELTDFQLVQAPWPSTRPSVVNLVQLDITLARQLQPGEAAHMTIVAPTSSKAACQFLKLHLVGKFIRVTKEYLQKNPISYTY</sequence>
<reference evidence="2" key="2">
    <citation type="submission" date="2024-04" db="EMBL/GenBank/DDBJ databases">
        <authorList>
            <person name="Chen Y."/>
            <person name="Shah S."/>
            <person name="Dougan E. K."/>
            <person name="Thang M."/>
            <person name="Chan C."/>
        </authorList>
    </citation>
    <scope>NUCLEOTIDE SEQUENCE [LARGE SCALE GENOMIC DNA]</scope>
</reference>